<evidence type="ECO:0000256" key="1">
    <source>
        <dbReference type="ARBA" id="ARBA00004651"/>
    </source>
</evidence>
<feature type="domain" description="Major facilitator superfamily (MFS) profile" evidence="8">
    <location>
        <begin position="11"/>
        <end position="393"/>
    </location>
</feature>
<keyword evidence="5 7" id="KW-1133">Transmembrane helix</keyword>
<dbReference type="Proteomes" id="UP001256827">
    <property type="component" value="Chromosome"/>
</dbReference>
<feature type="transmembrane region" description="Helical" evidence="7">
    <location>
        <begin position="304"/>
        <end position="330"/>
    </location>
</feature>
<dbReference type="PANTHER" id="PTHR23514:SF3">
    <property type="entry name" value="BYPASS OF STOP CODON PROTEIN 6"/>
    <property type="match status" value="1"/>
</dbReference>
<feature type="transmembrane region" description="Helical" evidence="7">
    <location>
        <begin position="137"/>
        <end position="158"/>
    </location>
</feature>
<dbReference type="PROSITE" id="PS50850">
    <property type="entry name" value="MFS"/>
    <property type="match status" value="1"/>
</dbReference>
<organism evidence="9 10">
    <name type="scientific">Brevibacillus brevis</name>
    <name type="common">Bacillus brevis</name>
    <dbReference type="NCBI Taxonomy" id="1393"/>
    <lineage>
        <taxon>Bacteria</taxon>
        <taxon>Bacillati</taxon>
        <taxon>Bacillota</taxon>
        <taxon>Bacilli</taxon>
        <taxon>Bacillales</taxon>
        <taxon>Paenibacillaceae</taxon>
        <taxon>Brevibacillus</taxon>
    </lineage>
</organism>
<evidence type="ECO:0000313" key="10">
    <source>
        <dbReference type="Proteomes" id="UP001256827"/>
    </source>
</evidence>
<dbReference type="EMBL" id="CP134050">
    <property type="protein sequence ID" value="WNC17566.1"/>
    <property type="molecule type" value="Genomic_DNA"/>
</dbReference>
<dbReference type="Gene3D" id="1.20.1250.20">
    <property type="entry name" value="MFS general substrate transporter like domains"/>
    <property type="match status" value="2"/>
</dbReference>
<feature type="transmembrane region" description="Helical" evidence="7">
    <location>
        <begin position="170"/>
        <end position="190"/>
    </location>
</feature>
<feature type="transmembrane region" description="Helical" evidence="7">
    <location>
        <begin position="99"/>
        <end position="116"/>
    </location>
</feature>
<gene>
    <name evidence="9" type="ORF">RGB73_15050</name>
</gene>
<evidence type="ECO:0000313" key="9">
    <source>
        <dbReference type="EMBL" id="WNC17566.1"/>
    </source>
</evidence>
<feature type="transmembrane region" description="Helical" evidence="7">
    <location>
        <begin position="73"/>
        <end position="93"/>
    </location>
</feature>
<dbReference type="InterPro" id="IPR020846">
    <property type="entry name" value="MFS_dom"/>
</dbReference>
<feature type="transmembrane region" description="Helical" evidence="7">
    <location>
        <begin position="281"/>
        <end position="298"/>
    </location>
</feature>
<protein>
    <submittedName>
        <fullName evidence="9">MFS transporter</fullName>
    </submittedName>
</protein>
<dbReference type="InterPro" id="IPR036259">
    <property type="entry name" value="MFS_trans_sf"/>
</dbReference>
<keyword evidence="4 7" id="KW-0812">Transmembrane</keyword>
<evidence type="ECO:0000256" key="3">
    <source>
        <dbReference type="ARBA" id="ARBA00022448"/>
    </source>
</evidence>
<comment type="similarity">
    <text evidence="2">Belongs to the major facilitator superfamily.</text>
</comment>
<dbReference type="PANTHER" id="PTHR23514">
    <property type="entry name" value="BYPASS OF STOP CODON PROTEIN 6"/>
    <property type="match status" value="1"/>
</dbReference>
<keyword evidence="3" id="KW-0813">Transport</keyword>
<feature type="transmembrane region" description="Helical" evidence="7">
    <location>
        <begin position="366"/>
        <end position="386"/>
    </location>
</feature>
<keyword evidence="6 7" id="KW-0472">Membrane</keyword>
<evidence type="ECO:0000256" key="5">
    <source>
        <dbReference type="ARBA" id="ARBA00022989"/>
    </source>
</evidence>
<evidence type="ECO:0000256" key="6">
    <source>
        <dbReference type="ARBA" id="ARBA00023136"/>
    </source>
</evidence>
<evidence type="ECO:0000256" key="4">
    <source>
        <dbReference type="ARBA" id="ARBA00022692"/>
    </source>
</evidence>
<accession>A0ABY9TBU5</accession>
<dbReference type="SUPFAM" id="SSF103473">
    <property type="entry name" value="MFS general substrate transporter"/>
    <property type="match status" value="1"/>
</dbReference>
<dbReference type="InterPro" id="IPR051788">
    <property type="entry name" value="MFS_Transporter"/>
</dbReference>
<feature type="transmembrane region" description="Helical" evidence="7">
    <location>
        <begin position="215"/>
        <end position="236"/>
    </location>
</feature>
<evidence type="ECO:0000259" key="8">
    <source>
        <dbReference type="PROSITE" id="PS50850"/>
    </source>
</evidence>
<reference evidence="9 10" key="1">
    <citation type="submission" date="2023-09" db="EMBL/GenBank/DDBJ databases">
        <title>Complete Genome and Methylome dissection of Bacillus brevis NEB573 original source of BbsI restriction endonuclease.</title>
        <authorList>
            <person name="Fomenkov A."/>
            <person name="Roberts R.D."/>
        </authorList>
    </citation>
    <scope>NUCLEOTIDE SEQUENCE [LARGE SCALE GENOMIC DNA]</scope>
    <source>
        <strain evidence="9 10">NEB573</strain>
    </source>
</reference>
<sequence>MNDPVASFERKLLFISLASMLFFGSIDALRSMVTPMMQADLQLNYLQISAAFSLGSVGYLTGSFTGGLAVDRFGLKAVTLWGGVLIAAGLLLYMNVAAYFWFAAGFVIAGIGGGILEIGINGAVPAVSRSADDQARYFNWLHGFYGIGATGLPLWSVWILEHFNNWRSGFWLEISLLGCILLFAVFFRYGHVTTKRQERRSDPVPISRAGGYPKLMSLLAAIMTYVMAEVGFATWLPSYVVQVSKLTLTEGAFCLSGFYLIFTLGRLSAHWWMNRIGQEKAVMISSTAAIVTLGIAMSGNRATLALFIVAGLCFSVIFPTIASIACHVYADHAGKVLGYLFTASGIGAMLGNGIIGLLANHFGLKAGFSVILFFLGCVLICMWIVIRLNKSAVLAVNAGERLER</sequence>
<evidence type="ECO:0000256" key="2">
    <source>
        <dbReference type="ARBA" id="ARBA00008335"/>
    </source>
</evidence>
<feature type="transmembrane region" description="Helical" evidence="7">
    <location>
        <begin position="44"/>
        <end position="61"/>
    </location>
</feature>
<comment type="subcellular location">
    <subcellularLocation>
        <location evidence="1">Cell membrane</location>
        <topology evidence="1">Multi-pass membrane protein</topology>
    </subcellularLocation>
</comment>
<evidence type="ECO:0000256" key="7">
    <source>
        <dbReference type="SAM" id="Phobius"/>
    </source>
</evidence>
<proteinExistence type="inferred from homology"/>
<name>A0ABY9TBU5_BREBE</name>
<keyword evidence="10" id="KW-1185">Reference proteome</keyword>
<dbReference type="Pfam" id="PF07690">
    <property type="entry name" value="MFS_1"/>
    <property type="match status" value="1"/>
</dbReference>
<feature type="transmembrane region" description="Helical" evidence="7">
    <location>
        <begin position="337"/>
        <end position="360"/>
    </location>
</feature>
<dbReference type="RefSeq" id="WP_310773959.1">
    <property type="nucleotide sequence ID" value="NZ_CP134050.1"/>
</dbReference>
<dbReference type="InterPro" id="IPR011701">
    <property type="entry name" value="MFS"/>
</dbReference>
<feature type="transmembrane region" description="Helical" evidence="7">
    <location>
        <begin position="248"/>
        <end position="269"/>
    </location>
</feature>